<dbReference type="AlphaFoldDB" id="A0A1S8A5U0"/>
<evidence type="ECO:0000256" key="1">
    <source>
        <dbReference type="SAM" id="MobiDB-lite"/>
    </source>
</evidence>
<name>A0A1S8A5U0_ROSNE</name>
<dbReference type="Proteomes" id="UP000054516">
    <property type="component" value="Unassembled WGS sequence"/>
</dbReference>
<protein>
    <submittedName>
        <fullName evidence="2">Uncharacterized protein</fullName>
    </submittedName>
</protein>
<feature type="region of interest" description="Disordered" evidence="1">
    <location>
        <begin position="24"/>
        <end position="66"/>
    </location>
</feature>
<dbReference type="EMBL" id="DF977451">
    <property type="protein sequence ID" value="GAW25423.1"/>
    <property type="molecule type" value="Genomic_DNA"/>
</dbReference>
<keyword evidence="3" id="KW-1185">Reference proteome</keyword>
<reference evidence="2" key="1">
    <citation type="submission" date="2016-03" db="EMBL/GenBank/DDBJ databases">
        <title>Draft genome sequence of Rosellinia necatrix.</title>
        <authorList>
            <person name="Kanematsu S."/>
        </authorList>
    </citation>
    <scope>NUCLEOTIDE SEQUENCE [LARGE SCALE GENOMIC DNA]</scope>
    <source>
        <strain evidence="2">W97</strain>
    </source>
</reference>
<evidence type="ECO:0000313" key="2">
    <source>
        <dbReference type="EMBL" id="GAW25423.1"/>
    </source>
</evidence>
<gene>
    <name evidence="2" type="ORF">SAMD00023353_0601430</name>
</gene>
<proteinExistence type="predicted"/>
<sequence>MLEETTSRTSAKWTPHARYAAGTYFAEAPDPGSPGDDVDENGKEQGAKSHGGNAQRLSEDPFLRVL</sequence>
<feature type="compositionally biased region" description="Basic and acidic residues" evidence="1">
    <location>
        <begin position="57"/>
        <end position="66"/>
    </location>
</feature>
<accession>A0A1S8A5U0</accession>
<evidence type="ECO:0000313" key="3">
    <source>
        <dbReference type="Proteomes" id="UP000054516"/>
    </source>
</evidence>
<organism evidence="2">
    <name type="scientific">Rosellinia necatrix</name>
    <name type="common">White root-rot fungus</name>
    <dbReference type="NCBI Taxonomy" id="77044"/>
    <lineage>
        <taxon>Eukaryota</taxon>
        <taxon>Fungi</taxon>
        <taxon>Dikarya</taxon>
        <taxon>Ascomycota</taxon>
        <taxon>Pezizomycotina</taxon>
        <taxon>Sordariomycetes</taxon>
        <taxon>Xylariomycetidae</taxon>
        <taxon>Xylariales</taxon>
        <taxon>Xylariaceae</taxon>
        <taxon>Rosellinia</taxon>
    </lineage>
</organism>